<sequence length="390" mass="42033">MDEVNQAHQWTRVVDESQRSPGWLAGAVFAVLLALTVSGCAYAPGGHIDYETEAPDIDHLVDIQAITPALVANFRQNVTGDIASTMPSYLKAQLTDYEYRVGPGDVLNITVYDHPELTIPGGAERSPEETGKTVQPDGRIYFPYVGRFRVAGRTVDQIRRTLTGMLSNYITEPQVDVNVAAYHSKKIYVSGAVATPGAQPITTVPLTLVDAVSQAGGPSETANWHEVVLNRDGTREVLSLYALMRHGDQTQNRLLRDGDVVHIPTLESENVAVLGQVRNPGNLVLGNERITLTTALARAGGVIETTAEPSGIFVIRPKPPGDAKLATVYQLDISNATSLTMGTHFPLQPQDVVYVTAAPLARWNNVISLLLPSALLPGTIADTTTRIGEI</sequence>
<dbReference type="InterPro" id="IPR049712">
    <property type="entry name" value="Poly_export"/>
</dbReference>
<evidence type="ECO:0000259" key="18">
    <source>
        <dbReference type="Pfam" id="PF22461"/>
    </source>
</evidence>
<organism evidence="19">
    <name type="scientific">Halomonas sp. RT37</name>
    <dbReference type="NCBI Taxonomy" id="2950872"/>
    <lineage>
        <taxon>Bacteria</taxon>
        <taxon>Pseudomonadati</taxon>
        <taxon>Pseudomonadota</taxon>
        <taxon>Gammaproteobacteria</taxon>
        <taxon>Oceanospirillales</taxon>
        <taxon>Halomonadaceae</taxon>
        <taxon>Halomonas</taxon>
    </lineage>
</organism>
<keyword evidence="10" id="KW-0626">Porin</keyword>
<dbReference type="InterPro" id="IPR054765">
    <property type="entry name" value="SLBB_dom"/>
</dbReference>
<comment type="similarity">
    <text evidence="2">Belongs to the BexD/CtrA/VexA family.</text>
</comment>
<evidence type="ECO:0000256" key="13">
    <source>
        <dbReference type="ARBA" id="ARBA00023237"/>
    </source>
</evidence>
<protein>
    <submittedName>
        <fullName evidence="19">Polysaccharide export protein</fullName>
    </submittedName>
</protein>
<evidence type="ECO:0000256" key="8">
    <source>
        <dbReference type="ARBA" id="ARBA00023047"/>
    </source>
</evidence>
<dbReference type="Gene3D" id="3.10.560.10">
    <property type="entry name" value="Outer membrane lipoprotein wza domain like"/>
    <property type="match status" value="2"/>
</dbReference>
<dbReference type="GO" id="GO:0006811">
    <property type="term" value="P:monoatomic ion transport"/>
    <property type="evidence" value="ECO:0007669"/>
    <property type="project" value="UniProtKB-KW"/>
</dbReference>
<keyword evidence="12" id="KW-0564">Palmitate</keyword>
<dbReference type="GO" id="GO:0015159">
    <property type="term" value="F:polysaccharide transmembrane transporter activity"/>
    <property type="evidence" value="ECO:0007669"/>
    <property type="project" value="InterPro"/>
</dbReference>
<keyword evidence="4" id="KW-1134">Transmembrane beta strand</keyword>
<reference evidence="19" key="1">
    <citation type="submission" date="2022-06" db="EMBL/GenBank/DDBJ databases">
        <title>A novel DMS-producing enzyme.</title>
        <authorList>
            <person name="Zhang Y."/>
        </authorList>
    </citation>
    <scope>NUCLEOTIDE SEQUENCE</scope>
    <source>
        <strain evidence="19">RT37</strain>
    </source>
</reference>
<dbReference type="Pfam" id="PF18412">
    <property type="entry name" value="Wza_C"/>
    <property type="match status" value="1"/>
</dbReference>
<keyword evidence="14" id="KW-0449">Lipoprotein</keyword>
<keyword evidence="6 15" id="KW-0812">Transmembrane</keyword>
<keyword evidence="11 15" id="KW-0472">Membrane</keyword>
<dbReference type="Pfam" id="PF22461">
    <property type="entry name" value="SLBB_2"/>
    <property type="match status" value="2"/>
</dbReference>
<dbReference type="AlphaFoldDB" id="A0AAU7KCQ7"/>
<evidence type="ECO:0000256" key="9">
    <source>
        <dbReference type="ARBA" id="ARBA00023065"/>
    </source>
</evidence>
<evidence type="ECO:0000256" key="3">
    <source>
        <dbReference type="ARBA" id="ARBA00022448"/>
    </source>
</evidence>
<evidence type="ECO:0000256" key="5">
    <source>
        <dbReference type="ARBA" id="ARBA00022597"/>
    </source>
</evidence>
<keyword evidence="3" id="KW-0813">Transport</keyword>
<keyword evidence="8" id="KW-0625">Polysaccharide transport</keyword>
<evidence type="ECO:0000256" key="12">
    <source>
        <dbReference type="ARBA" id="ARBA00023139"/>
    </source>
</evidence>
<comment type="subcellular location">
    <subcellularLocation>
        <location evidence="1">Cell outer membrane</location>
        <topology evidence="1">Multi-pass membrane protein</topology>
    </subcellularLocation>
</comment>
<evidence type="ECO:0000256" key="2">
    <source>
        <dbReference type="ARBA" id="ARBA00009450"/>
    </source>
</evidence>
<evidence type="ECO:0000256" key="14">
    <source>
        <dbReference type="ARBA" id="ARBA00023288"/>
    </source>
</evidence>
<feature type="domain" description="Polysaccharide export protein N-terminal" evidence="16">
    <location>
        <begin position="95"/>
        <end position="179"/>
    </location>
</feature>
<evidence type="ECO:0000256" key="10">
    <source>
        <dbReference type="ARBA" id="ARBA00023114"/>
    </source>
</evidence>
<feature type="domain" description="Outer-membrane lipoprotein Wza C-terminal" evidence="17">
    <location>
        <begin position="358"/>
        <end position="387"/>
    </location>
</feature>
<evidence type="ECO:0000259" key="17">
    <source>
        <dbReference type="Pfam" id="PF18412"/>
    </source>
</evidence>
<dbReference type="PANTHER" id="PTHR33619:SF3">
    <property type="entry name" value="POLYSACCHARIDE EXPORT PROTEIN GFCE-RELATED"/>
    <property type="match status" value="1"/>
</dbReference>
<keyword evidence="15" id="KW-1133">Transmembrane helix</keyword>
<evidence type="ECO:0000259" key="16">
    <source>
        <dbReference type="Pfam" id="PF02563"/>
    </source>
</evidence>
<keyword evidence="13" id="KW-0998">Cell outer membrane</keyword>
<dbReference type="EMBL" id="CP098827">
    <property type="protein sequence ID" value="XBO69441.1"/>
    <property type="molecule type" value="Genomic_DNA"/>
</dbReference>
<feature type="transmembrane region" description="Helical" evidence="15">
    <location>
        <begin position="23"/>
        <end position="43"/>
    </location>
</feature>
<dbReference type="InterPro" id="IPR003715">
    <property type="entry name" value="Poly_export_N"/>
</dbReference>
<keyword evidence="7" id="KW-0732">Signal</keyword>
<evidence type="ECO:0000256" key="15">
    <source>
        <dbReference type="SAM" id="Phobius"/>
    </source>
</evidence>
<keyword evidence="5" id="KW-0762">Sugar transport</keyword>
<evidence type="ECO:0000256" key="11">
    <source>
        <dbReference type="ARBA" id="ARBA00023136"/>
    </source>
</evidence>
<dbReference type="GO" id="GO:0009279">
    <property type="term" value="C:cell outer membrane"/>
    <property type="evidence" value="ECO:0007669"/>
    <property type="project" value="UniProtKB-SubCell"/>
</dbReference>
<dbReference type="NCBIfam" id="NF011658">
    <property type="entry name" value="PRK15078.1"/>
    <property type="match status" value="1"/>
</dbReference>
<evidence type="ECO:0000256" key="7">
    <source>
        <dbReference type="ARBA" id="ARBA00022729"/>
    </source>
</evidence>
<evidence type="ECO:0000313" key="19">
    <source>
        <dbReference type="EMBL" id="XBO69441.1"/>
    </source>
</evidence>
<dbReference type="GO" id="GO:0046930">
    <property type="term" value="C:pore complex"/>
    <property type="evidence" value="ECO:0007669"/>
    <property type="project" value="UniProtKB-KW"/>
</dbReference>
<dbReference type="GO" id="GO:0015288">
    <property type="term" value="F:porin activity"/>
    <property type="evidence" value="ECO:0007669"/>
    <property type="project" value="UniProtKB-KW"/>
</dbReference>
<accession>A0AAU7KCQ7</accession>
<feature type="domain" description="SLBB" evidence="18">
    <location>
        <begin position="185"/>
        <end position="263"/>
    </location>
</feature>
<proteinExistence type="inferred from homology"/>
<gene>
    <name evidence="19" type="ORF">NFG58_12465</name>
</gene>
<dbReference type="PANTHER" id="PTHR33619">
    <property type="entry name" value="POLYSACCHARIDE EXPORT PROTEIN GFCE-RELATED"/>
    <property type="match status" value="1"/>
</dbReference>
<dbReference type="Pfam" id="PF02563">
    <property type="entry name" value="Poly_export"/>
    <property type="match status" value="1"/>
</dbReference>
<feature type="domain" description="SLBB" evidence="18">
    <location>
        <begin position="270"/>
        <end position="355"/>
    </location>
</feature>
<dbReference type="Gene3D" id="3.30.1950.10">
    <property type="entry name" value="wza like domain"/>
    <property type="match status" value="1"/>
</dbReference>
<name>A0AAU7KCQ7_9GAMM</name>
<keyword evidence="9" id="KW-0406">Ion transport</keyword>
<dbReference type="RefSeq" id="WP_348826610.1">
    <property type="nucleotide sequence ID" value="NZ_CP098827.1"/>
</dbReference>
<dbReference type="InterPro" id="IPR040716">
    <property type="entry name" value="Wza_C"/>
</dbReference>
<evidence type="ECO:0000256" key="6">
    <source>
        <dbReference type="ARBA" id="ARBA00022692"/>
    </source>
</evidence>
<evidence type="ECO:0000256" key="1">
    <source>
        <dbReference type="ARBA" id="ARBA00004571"/>
    </source>
</evidence>
<evidence type="ECO:0000256" key="4">
    <source>
        <dbReference type="ARBA" id="ARBA00022452"/>
    </source>
</evidence>